<feature type="chain" id="PRO_5039089514" description="DUF4300 domain-containing protein" evidence="1">
    <location>
        <begin position="25"/>
        <end position="301"/>
    </location>
</feature>
<organism evidence="3 4">
    <name type="scientific">Granulicatella adiacens ATCC 49175</name>
    <dbReference type="NCBI Taxonomy" id="638301"/>
    <lineage>
        <taxon>Bacteria</taxon>
        <taxon>Bacillati</taxon>
        <taxon>Bacillota</taxon>
        <taxon>Bacilli</taxon>
        <taxon>Lactobacillales</taxon>
        <taxon>Carnobacteriaceae</taxon>
        <taxon>Granulicatella</taxon>
    </lineage>
</organism>
<dbReference type="Pfam" id="PF14133">
    <property type="entry name" value="DUF4300"/>
    <property type="match status" value="1"/>
</dbReference>
<sequence>MKNFSRTIKIGLCAATLVTLAGCAQTLVRSESKSVTETTAPSTTVASTKQETPQWVASYTNLSNQSSMDEVKALLSAYIDKESVESFLKLVNEYNEIVGETGLQGDFASFTKTEYDVEKISNLWNAKMGDFVGTNCRINTYALLKNSIEIPPIEKDDTLLFIDNDAIDKGKLFSFEDKEALNRLFSRVKTEATTDVKVHAAKMEQFLSQFKFNENARMLSVVIHDNLDGESLFIGHVGVLVPTSDGFLFVEKLTFEEPYQAIKFASKEDVYKYLSTKYQDYTGEDLAKPFIMDNNKWVEMK</sequence>
<reference evidence="3 4" key="1">
    <citation type="submission" date="2009-08" db="EMBL/GenBank/DDBJ databases">
        <authorList>
            <person name="Muzny D."/>
            <person name="Qin X."/>
            <person name="Deng J."/>
            <person name="Jiang H."/>
            <person name="Liu Y."/>
            <person name="Qu J."/>
            <person name="Song X.-Z."/>
            <person name="Zhang L."/>
            <person name="Thornton R."/>
            <person name="Coyle M."/>
            <person name="Francisco L."/>
            <person name="Jackson L."/>
            <person name="Javaid M."/>
            <person name="Korchina V."/>
            <person name="Kovar C."/>
            <person name="Mata R."/>
            <person name="Mathew T."/>
            <person name="Ngo R."/>
            <person name="Nguyen L."/>
            <person name="Nguyen N."/>
            <person name="Okwuonu G."/>
            <person name="Ongeri F."/>
            <person name="Pham C."/>
            <person name="Simmons D."/>
            <person name="Wilczek-Boney K."/>
            <person name="Hale W."/>
            <person name="Jakkamsetti A."/>
            <person name="Pham P."/>
            <person name="Ruth R."/>
            <person name="San Lucas F."/>
            <person name="Warren J."/>
            <person name="Zhang J."/>
            <person name="Zhao Z."/>
            <person name="Zhou C."/>
            <person name="Zhu D."/>
            <person name="Lee S."/>
            <person name="Bess C."/>
            <person name="Blankenburg K."/>
            <person name="Forbes L."/>
            <person name="Fu Q."/>
            <person name="Gubbala S."/>
            <person name="Hirani K."/>
            <person name="Jayaseelan J.C."/>
            <person name="Lara F."/>
            <person name="Munidasa M."/>
            <person name="Palculict T."/>
            <person name="Patil S."/>
            <person name="Pu L.-L."/>
            <person name="Saada N."/>
            <person name="Tang L."/>
            <person name="Weissenberger G."/>
            <person name="Zhu Y."/>
            <person name="Hemphill L."/>
            <person name="Shang Y."/>
            <person name="Youmans B."/>
            <person name="Ayvaz T."/>
            <person name="Ross M."/>
            <person name="Santibanez J."/>
            <person name="Aqrawi P."/>
            <person name="Gross S."/>
            <person name="Joshi V."/>
            <person name="Fowler G."/>
            <person name="Nazareth L."/>
            <person name="Reid J."/>
            <person name="Worley K."/>
            <person name="Petrosino J."/>
            <person name="Highlander S."/>
            <person name="Gibbs R."/>
        </authorList>
    </citation>
    <scope>NUCLEOTIDE SEQUENCE [LARGE SCALE GENOMIC DNA]</scope>
    <source>
        <strain evidence="3 4">ATCC 49175</strain>
    </source>
</reference>
<gene>
    <name evidence="3" type="ORF">HMPREF0444_1281</name>
</gene>
<feature type="signal peptide" evidence="1">
    <location>
        <begin position="1"/>
        <end position="24"/>
    </location>
</feature>
<comment type="caution">
    <text evidence="3">The sequence shown here is derived from an EMBL/GenBank/DDBJ whole genome shotgun (WGS) entry which is preliminary data.</text>
</comment>
<name>C8NH86_9LACT</name>
<evidence type="ECO:0000313" key="3">
    <source>
        <dbReference type="EMBL" id="EEW37063.1"/>
    </source>
</evidence>
<evidence type="ECO:0000256" key="1">
    <source>
        <dbReference type="SAM" id="SignalP"/>
    </source>
</evidence>
<dbReference type="RefSeq" id="WP_005607586.1">
    <property type="nucleotide sequence ID" value="NZ_CP102283.1"/>
</dbReference>
<dbReference type="PROSITE" id="PS51257">
    <property type="entry name" value="PROKAR_LIPOPROTEIN"/>
    <property type="match status" value="1"/>
</dbReference>
<keyword evidence="1" id="KW-0732">Signal</keyword>
<dbReference type="STRING" id="638301.HMPREF0444_1281"/>
<dbReference type="eggNOG" id="ENOG502ZA0R">
    <property type="taxonomic scope" value="Bacteria"/>
</dbReference>
<dbReference type="Proteomes" id="UP000005926">
    <property type="component" value="Unassembled WGS sequence"/>
</dbReference>
<proteinExistence type="predicted"/>
<dbReference type="GeneID" id="78412029"/>
<evidence type="ECO:0000313" key="4">
    <source>
        <dbReference type="Proteomes" id="UP000005926"/>
    </source>
</evidence>
<dbReference type="HOGENOM" id="CLU_061772_0_0_9"/>
<dbReference type="InterPro" id="IPR025389">
    <property type="entry name" value="DUF4300"/>
</dbReference>
<dbReference type="EMBL" id="ACKZ01000020">
    <property type="protein sequence ID" value="EEW37063.1"/>
    <property type="molecule type" value="Genomic_DNA"/>
</dbReference>
<accession>C8NH86</accession>
<keyword evidence="4" id="KW-1185">Reference proteome</keyword>
<evidence type="ECO:0000259" key="2">
    <source>
        <dbReference type="Pfam" id="PF14133"/>
    </source>
</evidence>
<feature type="domain" description="DUF4300" evidence="2">
    <location>
        <begin position="59"/>
        <end position="297"/>
    </location>
</feature>
<dbReference type="AlphaFoldDB" id="C8NH86"/>
<protein>
    <recommendedName>
        <fullName evidence="2">DUF4300 domain-containing protein</fullName>
    </recommendedName>
</protein>